<dbReference type="Proteomes" id="UP000632740">
    <property type="component" value="Unassembled WGS sequence"/>
</dbReference>
<name>A0A919U096_9CELL</name>
<dbReference type="InterPro" id="IPR036259">
    <property type="entry name" value="MFS_trans_sf"/>
</dbReference>
<keyword evidence="2" id="KW-1003">Cell membrane</keyword>
<evidence type="ECO:0000256" key="5">
    <source>
        <dbReference type="ARBA" id="ARBA00023136"/>
    </source>
</evidence>
<feature type="transmembrane region" description="Helical" evidence="7">
    <location>
        <begin position="245"/>
        <end position="269"/>
    </location>
</feature>
<dbReference type="CDD" id="cd06173">
    <property type="entry name" value="MFS_MefA_like"/>
    <property type="match status" value="1"/>
</dbReference>
<dbReference type="SUPFAM" id="SSF103473">
    <property type="entry name" value="MFS general substrate transporter"/>
    <property type="match status" value="1"/>
</dbReference>
<evidence type="ECO:0000256" key="1">
    <source>
        <dbReference type="ARBA" id="ARBA00004651"/>
    </source>
</evidence>
<evidence type="ECO:0000256" key="4">
    <source>
        <dbReference type="ARBA" id="ARBA00022989"/>
    </source>
</evidence>
<evidence type="ECO:0000313" key="9">
    <source>
        <dbReference type="Proteomes" id="UP000632740"/>
    </source>
</evidence>
<dbReference type="PANTHER" id="PTHR23513:SF6">
    <property type="entry name" value="MAJOR FACILITATOR SUPERFAMILY ASSOCIATED DOMAIN-CONTAINING PROTEIN"/>
    <property type="match status" value="1"/>
</dbReference>
<comment type="subcellular location">
    <subcellularLocation>
        <location evidence="1">Cell membrane</location>
        <topology evidence="1">Multi-pass membrane protein</topology>
    </subcellularLocation>
</comment>
<dbReference type="AlphaFoldDB" id="A0A919U096"/>
<dbReference type="GO" id="GO:0022857">
    <property type="term" value="F:transmembrane transporter activity"/>
    <property type="evidence" value="ECO:0007669"/>
    <property type="project" value="InterPro"/>
</dbReference>
<keyword evidence="9" id="KW-1185">Reference proteome</keyword>
<dbReference type="Gene3D" id="1.20.1250.20">
    <property type="entry name" value="MFS general substrate transporter like domains"/>
    <property type="match status" value="1"/>
</dbReference>
<accession>A0A919U096</accession>
<dbReference type="Pfam" id="PF07690">
    <property type="entry name" value="MFS_1"/>
    <property type="match status" value="1"/>
</dbReference>
<keyword evidence="3 7" id="KW-0812">Transmembrane</keyword>
<evidence type="ECO:0000256" key="3">
    <source>
        <dbReference type="ARBA" id="ARBA00022692"/>
    </source>
</evidence>
<sequence length="472" mass="49165">MTFPNQFPHPGGVSTTTPPATTHRSLIHHADFRRLWTGDAFGQLGAQLTGLALPVYAVQHLAATEWQMGALTAAETAAFLVIGLPAGAWVDRMRKRRVLITSDLVRAAVLAVVVAAAVTGHASMWLLIVAGLVISAASVFFDVAHQSYVPGLVGLDHIVEGNSKLQATQSVAQIAAPALGGVLLRVVTAPALIGINVVTYLVSAFAVGRIRHEETPPAPESRRPLKTEIAEGLSFVVHQPLLRRIVACTSLSNLFNSSATAVTAIYVLRTLDLSTAAWGTVLSASAIGGLVGAVVADRLARWVGEGRIIPLAALLCFPTYALIPLSASTSIDPQVLLIASGVTFYFAVVVYNVAQVSFRQRLCPPALLGRMNASVRFIVWGTMPLGGLLGGWLGAQAGVVPTLWVGAIGMLVAALPVVLSPLLGMRVLPVPSHDDPADPAAETQDDAVLEGTPHPHTAPGGPAGTTGEPPVG</sequence>
<feature type="transmembrane region" description="Helical" evidence="7">
    <location>
        <begin position="66"/>
        <end position="86"/>
    </location>
</feature>
<reference evidence="8" key="1">
    <citation type="submission" date="2021-01" db="EMBL/GenBank/DDBJ databases">
        <title>Whole genome shotgun sequence of Cellulomonas chitinilytica NBRC 110799.</title>
        <authorList>
            <person name="Komaki H."/>
            <person name="Tamura T."/>
        </authorList>
    </citation>
    <scope>NUCLEOTIDE SEQUENCE</scope>
    <source>
        <strain evidence="8">NBRC 110799</strain>
    </source>
</reference>
<protein>
    <submittedName>
        <fullName evidence="8">MFS transporter</fullName>
    </submittedName>
</protein>
<proteinExistence type="predicted"/>
<evidence type="ECO:0000256" key="2">
    <source>
        <dbReference type="ARBA" id="ARBA00022475"/>
    </source>
</evidence>
<feature type="region of interest" description="Disordered" evidence="6">
    <location>
        <begin position="1"/>
        <end position="20"/>
    </location>
</feature>
<feature type="compositionally biased region" description="Low complexity" evidence="6">
    <location>
        <begin position="450"/>
        <end position="472"/>
    </location>
</feature>
<feature type="transmembrane region" description="Helical" evidence="7">
    <location>
        <begin position="275"/>
        <end position="296"/>
    </location>
</feature>
<dbReference type="PANTHER" id="PTHR23513">
    <property type="entry name" value="INTEGRAL MEMBRANE EFFLUX PROTEIN-RELATED"/>
    <property type="match status" value="1"/>
</dbReference>
<evidence type="ECO:0000256" key="6">
    <source>
        <dbReference type="SAM" id="MobiDB-lite"/>
    </source>
</evidence>
<feature type="transmembrane region" description="Helical" evidence="7">
    <location>
        <begin position="308"/>
        <end position="327"/>
    </location>
</feature>
<gene>
    <name evidence="8" type="ORF">Cch01nite_00660</name>
</gene>
<evidence type="ECO:0000313" key="8">
    <source>
        <dbReference type="EMBL" id="GIG19342.1"/>
    </source>
</evidence>
<feature type="region of interest" description="Disordered" evidence="6">
    <location>
        <begin position="433"/>
        <end position="472"/>
    </location>
</feature>
<feature type="transmembrane region" description="Helical" evidence="7">
    <location>
        <begin position="401"/>
        <end position="423"/>
    </location>
</feature>
<comment type="caution">
    <text evidence="8">The sequence shown here is derived from an EMBL/GenBank/DDBJ whole genome shotgun (WGS) entry which is preliminary data.</text>
</comment>
<evidence type="ECO:0000256" key="7">
    <source>
        <dbReference type="SAM" id="Phobius"/>
    </source>
</evidence>
<organism evidence="8 9">
    <name type="scientific">Cellulomonas chitinilytica</name>
    <dbReference type="NCBI Taxonomy" id="398759"/>
    <lineage>
        <taxon>Bacteria</taxon>
        <taxon>Bacillati</taxon>
        <taxon>Actinomycetota</taxon>
        <taxon>Actinomycetes</taxon>
        <taxon>Micrococcales</taxon>
        <taxon>Cellulomonadaceae</taxon>
        <taxon>Cellulomonas</taxon>
    </lineage>
</organism>
<feature type="transmembrane region" description="Helical" evidence="7">
    <location>
        <begin position="333"/>
        <end position="354"/>
    </location>
</feature>
<feature type="transmembrane region" description="Helical" evidence="7">
    <location>
        <begin position="375"/>
        <end position="395"/>
    </location>
</feature>
<dbReference type="EMBL" id="BONK01000001">
    <property type="protein sequence ID" value="GIG19342.1"/>
    <property type="molecule type" value="Genomic_DNA"/>
</dbReference>
<dbReference type="GO" id="GO:0005886">
    <property type="term" value="C:plasma membrane"/>
    <property type="evidence" value="ECO:0007669"/>
    <property type="project" value="UniProtKB-SubCell"/>
</dbReference>
<dbReference type="InterPro" id="IPR011701">
    <property type="entry name" value="MFS"/>
</dbReference>
<keyword evidence="4 7" id="KW-1133">Transmembrane helix</keyword>
<keyword evidence="5 7" id="KW-0472">Membrane</keyword>